<dbReference type="InterPro" id="IPR044252">
    <property type="entry name" value="RPP3"/>
</dbReference>
<dbReference type="PANTHER" id="PTHR47207:SF2">
    <property type="entry name" value="LARGE RIBOSOMAL SUBUNIT PROTEIN P3Y-RELATED"/>
    <property type="match status" value="1"/>
</dbReference>
<protein>
    <submittedName>
        <fullName evidence="1">Uncharacterized protein</fullName>
    </submittedName>
</protein>
<gene>
    <name evidence="1" type="ORF">MKW98_029185</name>
</gene>
<dbReference type="GO" id="GO:0003735">
    <property type="term" value="F:structural constituent of ribosome"/>
    <property type="evidence" value="ECO:0007669"/>
    <property type="project" value="InterPro"/>
</dbReference>
<accession>A0AAD4XPF9</accession>
<evidence type="ECO:0000313" key="1">
    <source>
        <dbReference type="EMBL" id="KAI3932952.1"/>
    </source>
</evidence>
<evidence type="ECO:0000313" key="2">
    <source>
        <dbReference type="Proteomes" id="UP001202328"/>
    </source>
</evidence>
<dbReference type="Proteomes" id="UP001202328">
    <property type="component" value="Unassembled WGS sequence"/>
</dbReference>
<dbReference type="AlphaFoldDB" id="A0AAD4XPF9"/>
<dbReference type="EMBL" id="JAJJMB010006973">
    <property type="protein sequence ID" value="KAI3932952.1"/>
    <property type="molecule type" value="Genomic_DNA"/>
</dbReference>
<sequence>MGVYTFECRSCDGIWNGNQYHGELKASAESTYDLQRKLVKQVQSHGSSGEVVQSSFSLVSPSTAVFQVIVGVRHNSTRDEIKQ</sequence>
<dbReference type="GO" id="GO:0005840">
    <property type="term" value="C:ribosome"/>
    <property type="evidence" value="ECO:0007669"/>
    <property type="project" value="InterPro"/>
</dbReference>
<name>A0AAD4XPF9_9MAGN</name>
<reference evidence="1" key="1">
    <citation type="submission" date="2022-04" db="EMBL/GenBank/DDBJ databases">
        <title>A functionally conserved STORR gene fusion in Papaver species that diverged 16.8 million years ago.</title>
        <authorList>
            <person name="Catania T."/>
        </authorList>
    </citation>
    <scope>NUCLEOTIDE SEQUENCE</scope>
    <source>
        <strain evidence="1">S-188037</strain>
    </source>
</reference>
<organism evidence="1 2">
    <name type="scientific">Papaver atlanticum</name>
    <dbReference type="NCBI Taxonomy" id="357466"/>
    <lineage>
        <taxon>Eukaryota</taxon>
        <taxon>Viridiplantae</taxon>
        <taxon>Streptophyta</taxon>
        <taxon>Embryophyta</taxon>
        <taxon>Tracheophyta</taxon>
        <taxon>Spermatophyta</taxon>
        <taxon>Magnoliopsida</taxon>
        <taxon>Ranunculales</taxon>
        <taxon>Papaveraceae</taxon>
        <taxon>Papaveroideae</taxon>
        <taxon>Papaver</taxon>
    </lineage>
</organism>
<keyword evidence="2" id="KW-1185">Reference proteome</keyword>
<dbReference type="PANTHER" id="PTHR47207">
    <property type="entry name" value="60S ACIDIC RIBOSOMAL PROTEIN P3-1-RELATED"/>
    <property type="match status" value="1"/>
</dbReference>
<comment type="caution">
    <text evidence="1">The sequence shown here is derived from an EMBL/GenBank/DDBJ whole genome shotgun (WGS) entry which is preliminary data.</text>
</comment>
<proteinExistence type="predicted"/>